<dbReference type="EMBL" id="LSRX01001115">
    <property type="protein sequence ID" value="OLP83458.1"/>
    <property type="molecule type" value="Genomic_DNA"/>
</dbReference>
<keyword evidence="2" id="KW-1185">Reference proteome</keyword>
<dbReference type="AlphaFoldDB" id="A0A1Q9CKK0"/>
<reference evidence="1 2" key="1">
    <citation type="submission" date="2016-02" db="EMBL/GenBank/DDBJ databases">
        <title>Genome analysis of coral dinoflagellate symbionts highlights evolutionary adaptations to a symbiotic lifestyle.</title>
        <authorList>
            <person name="Aranda M."/>
            <person name="Li Y."/>
            <person name="Liew Y.J."/>
            <person name="Baumgarten S."/>
            <person name="Simakov O."/>
            <person name="Wilson M."/>
            <person name="Piel J."/>
            <person name="Ashoor H."/>
            <person name="Bougouffa S."/>
            <person name="Bajic V.B."/>
            <person name="Ryu T."/>
            <person name="Ravasi T."/>
            <person name="Bayer T."/>
            <person name="Micklem G."/>
            <person name="Kim H."/>
            <person name="Bhak J."/>
            <person name="Lajeunesse T.C."/>
            <person name="Voolstra C.R."/>
        </authorList>
    </citation>
    <scope>NUCLEOTIDE SEQUENCE [LARGE SCALE GENOMIC DNA]</scope>
    <source>
        <strain evidence="1 2">CCMP2467</strain>
    </source>
</reference>
<proteinExistence type="predicted"/>
<organism evidence="1 2">
    <name type="scientific">Symbiodinium microadriaticum</name>
    <name type="common">Dinoflagellate</name>
    <name type="synonym">Zooxanthella microadriatica</name>
    <dbReference type="NCBI Taxonomy" id="2951"/>
    <lineage>
        <taxon>Eukaryota</taxon>
        <taxon>Sar</taxon>
        <taxon>Alveolata</taxon>
        <taxon>Dinophyceae</taxon>
        <taxon>Suessiales</taxon>
        <taxon>Symbiodiniaceae</taxon>
        <taxon>Symbiodinium</taxon>
    </lineage>
</organism>
<name>A0A1Q9CKK0_SYMMI</name>
<gene>
    <name evidence="1" type="ORF">AK812_SmicGene35782</name>
</gene>
<protein>
    <submittedName>
        <fullName evidence="1">Uncharacterized protein</fullName>
    </submittedName>
</protein>
<evidence type="ECO:0000313" key="1">
    <source>
        <dbReference type="EMBL" id="OLP83458.1"/>
    </source>
</evidence>
<accession>A0A1Q9CKK0</accession>
<sequence>MLALLRVVRVRVIPAVMLGVKLAGDRRLPPARVQHSRLPASEGFSVPSWATLPEASDALAEAGFAVPRWVDLPRHCPAPAPDYADPDDPDVLHRGWQRCASRVLDDRASAEHRRAVGPAELAFLDSQPGSFAGSPSALSPQSSPSTLRSSGSCLSVACGSLCLLLLHDAGVGVRSMLWVTTSLPAFGLVFPGHCPGLP</sequence>
<comment type="caution">
    <text evidence="1">The sequence shown here is derived from an EMBL/GenBank/DDBJ whole genome shotgun (WGS) entry which is preliminary data.</text>
</comment>
<dbReference type="Proteomes" id="UP000186817">
    <property type="component" value="Unassembled WGS sequence"/>
</dbReference>
<evidence type="ECO:0000313" key="2">
    <source>
        <dbReference type="Proteomes" id="UP000186817"/>
    </source>
</evidence>